<reference evidence="1" key="1">
    <citation type="submission" date="2021-01" db="EMBL/GenBank/DDBJ databases">
        <title>Genome sequence of strain Noviherbaspirillum sp. DKR-6.</title>
        <authorList>
            <person name="Chaudhary D.K."/>
        </authorList>
    </citation>
    <scope>NUCLEOTIDE SEQUENCE</scope>
    <source>
        <strain evidence="1">DKR-6</strain>
    </source>
</reference>
<evidence type="ECO:0000313" key="2">
    <source>
        <dbReference type="Proteomes" id="UP000622890"/>
    </source>
</evidence>
<dbReference type="Proteomes" id="UP000622890">
    <property type="component" value="Unassembled WGS sequence"/>
</dbReference>
<sequence>MKKVFKHKKKQSGFVGPLFVAILLIAVVMGAMAKMSRNSTTGVTDQGAKTNAAVLMKQSSDFKAGFDRLLTTGTVTANQITFDTNATTGLFNPTPGAQYAVLHTPPAGVAQSGTPAYTYNPNIKLPSIGSNSAADGVVVVGNISLAVCNQINTQLYNDAATNTPATSTGSSASWMGTAAIDDSGLTTNGNFYNGRPEGCVKTSDGQYVYYKALNEV</sequence>
<dbReference type="RefSeq" id="WP_200598278.1">
    <property type="nucleotide sequence ID" value="NZ_JAEPBG010000030.1"/>
</dbReference>
<evidence type="ECO:0000313" key="1">
    <source>
        <dbReference type="EMBL" id="MBK4738906.1"/>
    </source>
</evidence>
<organism evidence="1 2">
    <name type="scientific">Noviherbaspirillum pedocola</name>
    <dbReference type="NCBI Taxonomy" id="2801341"/>
    <lineage>
        <taxon>Bacteria</taxon>
        <taxon>Pseudomonadati</taxon>
        <taxon>Pseudomonadota</taxon>
        <taxon>Betaproteobacteria</taxon>
        <taxon>Burkholderiales</taxon>
        <taxon>Oxalobacteraceae</taxon>
        <taxon>Noviherbaspirillum</taxon>
    </lineage>
</organism>
<dbReference type="EMBL" id="JAEPBG010000030">
    <property type="protein sequence ID" value="MBK4738906.1"/>
    <property type="molecule type" value="Genomic_DNA"/>
</dbReference>
<dbReference type="AlphaFoldDB" id="A0A934T191"/>
<accession>A0A934T191</accession>
<name>A0A934T191_9BURK</name>
<protein>
    <submittedName>
        <fullName evidence="1">Uncharacterized protein</fullName>
    </submittedName>
</protein>
<proteinExistence type="predicted"/>
<comment type="caution">
    <text evidence="1">The sequence shown here is derived from an EMBL/GenBank/DDBJ whole genome shotgun (WGS) entry which is preliminary data.</text>
</comment>
<keyword evidence="2" id="KW-1185">Reference proteome</keyword>
<gene>
    <name evidence="1" type="ORF">JJB74_30200</name>
</gene>